<sequence length="84" mass="9298">MHKSLKLPEFSKMSAVEIFNMGEPDQDVTAVAILANDLFLEKGLSLEQHMPLIQELFKKTDANEVASANIAKLLQQTCPENVLA</sequence>
<accession>A0A0L0G1K3</accession>
<evidence type="ECO:0000313" key="2">
    <source>
        <dbReference type="Proteomes" id="UP000054560"/>
    </source>
</evidence>
<dbReference type="AlphaFoldDB" id="A0A0L0G1K3"/>
<reference evidence="1 2" key="1">
    <citation type="submission" date="2011-02" db="EMBL/GenBank/DDBJ databases">
        <title>The Genome Sequence of Sphaeroforma arctica JP610.</title>
        <authorList>
            <consortium name="The Broad Institute Genome Sequencing Platform"/>
            <person name="Russ C."/>
            <person name="Cuomo C."/>
            <person name="Young S.K."/>
            <person name="Zeng Q."/>
            <person name="Gargeya S."/>
            <person name="Alvarado L."/>
            <person name="Berlin A."/>
            <person name="Chapman S.B."/>
            <person name="Chen Z."/>
            <person name="Freedman E."/>
            <person name="Gellesch M."/>
            <person name="Goldberg J."/>
            <person name="Griggs A."/>
            <person name="Gujja S."/>
            <person name="Heilman E."/>
            <person name="Heiman D."/>
            <person name="Howarth C."/>
            <person name="Mehta T."/>
            <person name="Neiman D."/>
            <person name="Pearson M."/>
            <person name="Roberts A."/>
            <person name="Saif S."/>
            <person name="Shea T."/>
            <person name="Shenoy N."/>
            <person name="Sisk P."/>
            <person name="Stolte C."/>
            <person name="Sykes S."/>
            <person name="White J."/>
            <person name="Yandava C."/>
            <person name="Burger G."/>
            <person name="Gray M.W."/>
            <person name="Holland P.W.H."/>
            <person name="King N."/>
            <person name="Lang F.B.F."/>
            <person name="Roger A.J."/>
            <person name="Ruiz-Trillo I."/>
            <person name="Haas B."/>
            <person name="Nusbaum C."/>
            <person name="Birren B."/>
        </authorList>
    </citation>
    <scope>NUCLEOTIDE SEQUENCE [LARGE SCALE GENOMIC DNA]</scope>
    <source>
        <strain evidence="1 2">JP610</strain>
    </source>
</reference>
<gene>
    <name evidence="1" type="ORF">SARC_04763</name>
</gene>
<organism evidence="1 2">
    <name type="scientific">Sphaeroforma arctica JP610</name>
    <dbReference type="NCBI Taxonomy" id="667725"/>
    <lineage>
        <taxon>Eukaryota</taxon>
        <taxon>Ichthyosporea</taxon>
        <taxon>Ichthyophonida</taxon>
        <taxon>Sphaeroforma</taxon>
    </lineage>
</organism>
<proteinExistence type="predicted"/>
<dbReference type="GeneID" id="25905267"/>
<evidence type="ECO:0000313" key="1">
    <source>
        <dbReference type="EMBL" id="KNC82970.1"/>
    </source>
</evidence>
<protein>
    <submittedName>
        <fullName evidence="1">Uncharacterized protein</fullName>
    </submittedName>
</protein>
<dbReference type="EMBL" id="KQ241876">
    <property type="protein sequence ID" value="KNC82970.1"/>
    <property type="molecule type" value="Genomic_DNA"/>
</dbReference>
<name>A0A0L0G1K3_9EUKA</name>
<keyword evidence="2" id="KW-1185">Reference proteome</keyword>
<dbReference type="Proteomes" id="UP000054560">
    <property type="component" value="Unassembled WGS sequence"/>
</dbReference>
<dbReference type="RefSeq" id="XP_014156872.1">
    <property type="nucleotide sequence ID" value="XM_014301397.1"/>
</dbReference>